<dbReference type="AlphaFoldDB" id="A0A378I0E2"/>
<dbReference type="EMBL" id="UGNV01000001">
    <property type="protein sequence ID" value="STX28221.1"/>
    <property type="molecule type" value="Genomic_DNA"/>
</dbReference>
<dbReference type="OrthoDB" id="5649092at2"/>
<evidence type="ECO:0000313" key="1">
    <source>
        <dbReference type="EMBL" id="STX28221.1"/>
    </source>
</evidence>
<gene>
    <name evidence="1" type="ORF">NCTC13315_00745</name>
</gene>
<proteinExistence type="predicted"/>
<dbReference type="RefSeq" id="WP_115301986.1">
    <property type="nucleotide sequence ID" value="NZ_CAAAHO010000001.1"/>
</dbReference>
<protein>
    <submittedName>
        <fullName evidence="1">Uncharacterized protein</fullName>
    </submittedName>
</protein>
<accession>A0A378I0E2</accession>
<keyword evidence="2" id="KW-1185">Reference proteome</keyword>
<organism evidence="1 2">
    <name type="scientific">Legionella beliardensis</name>
    <dbReference type="NCBI Taxonomy" id="91822"/>
    <lineage>
        <taxon>Bacteria</taxon>
        <taxon>Pseudomonadati</taxon>
        <taxon>Pseudomonadota</taxon>
        <taxon>Gammaproteobacteria</taxon>
        <taxon>Legionellales</taxon>
        <taxon>Legionellaceae</taxon>
        <taxon>Legionella</taxon>
    </lineage>
</organism>
<dbReference type="Proteomes" id="UP000254968">
    <property type="component" value="Unassembled WGS sequence"/>
</dbReference>
<sequence length="236" mass="26772">MPHNSFYICKLEPSKLTFLDKNFEQVDSRELNGLFAYVLYKDVNLIMIGRLKDNYASYHAGINLIQKGLKEQLRKRVDNPQNICFSSHDPDSGGEILLLDGKVVVWNFKSQYSQPHQELHDDSPNLKQQVCEAGFPPERFINIKETEAFEVTNLRTYFSPDGQYKEKPQETADLICAMFDLPKQQSPVSASPLKAKYKDAFTEVTPSSCGASFFRRNSKSNPALSVALSPGPHSFR</sequence>
<name>A0A378I0E2_9GAMM</name>
<reference evidence="1 2" key="1">
    <citation type="submission" date="2018-06" db="EMBL/GenBank/DDBJ databases">
        <authorList>
            <consortium name="Pathogen Informatics"/>
            <person name="Doyle S."/>
        </authorList>
    </citation>
    <scope>NUCLEOTIDE SEQUENCE [LARGE SCALE GENOMIC DNA]</scope>
    <source>
        <strain evidence="1 2">NCTC13315</strain>
    </source>
</reference>
<evidence type="ECO:0000313" key="2">
    <source>
        <dbReference type="Proteomes" id="UP000254968"/>
    </source>
</evidence>